<protein>
    <submittedName>
        <fullName evidence="2">Uncharacterized protein</fullName>
    </submittedName>
</protein>
<evidence type="ECO:0000313" key="2">
    <source>
        <dbReference type="EMBL" id="SPK77245.1"/>
    </source>
</evidence>
<accession>A0A375IVP7</accession>
<geneLocation type="plasmid" evidence="2">
    <name>III</name>
</geneLocation>
<reference evidence="2 3" key="1">
    <citation type="submission" date="2018-01" db="EMBL/GenBank/DDBJ databases">
        <authorList>
            <person name="Gaut B.S."/>
            <person name="Morton B.R."/>
            <person name="Clegg M.T."/>
            <person name="Duvall M.R."/>
        </authorList>
    </citation>
    <scope>NUCLEOTIDE SEQUENCE [LARGE SCALE GENOMIC DNA]</scope>
    <source>
        <strain evidence="2">Cupriavidus taiwanensis LMG 19425</strain>
        <plasmid evidence="3">Plasmid iii</plasmid>
    </source>
</reference>
<organism evidence="2 3">
    <name type="scientific">Cupriavidus taiwanensis</name>
    <dbReference type="NCBI Taxonomy" id="164546"/>
    <lineage>
        <taxon>Bacteria</taxon>
        <taxon>Pseudomonadati</taxon>
        <taxon>Pseudomonadota</taxon>
        <taxon>Betaproteobacteria</taxon>
        <taxon>Burkholderiales</taxon>
        <taxon>Burkholderiaceae</taxon>
        <taxon>Cupriavidus</taxon>
    </lineage>
</organism>
<feature type="compositionally biased region" description="Basic and acidic residues" evidence="1">
    <location>
        <begin position="77"/>
        <end position="90"/>
    </location>
</feature>
<dbReference type="AlphaFoldDB" id="A0A375IVP7"/>
<evidence type="ECO:0000313" key="3">
    <source>
        <dbReference type="Proteomes" id="UP000255505"/>
    </source>
</evidence>
<gene>
    <name evidence="2" type="ORF">CT19425_P30094</name>
</gene>
<name>A0A375IVP7_9BURK</name>
<sequence>MTVVDYSKRVTTRINRINLVRLGHISDWFDLAHGLRHPNWTLRTRAYSCTGRIAGAINVLPLVRSPAGSGYTPNLLERADKSTNEDSFRS</sequence>
<dbReference type="EMBL" id="LT991978">
    <property type="protein sequence ID" value="SPK77245.1"/>
    <property type="molecule type" value="Genomic_DNA"/>
</dbReference>
<evidence type="ECO:0000256" key="1">
    <source>
        <dbReference type="SAM" id="MobiDB-lite"/>
    </source>
</evidence>
<dbReference type="Proteomes" id="UP000255505">
    <property type="component" value="Plasmid III"/>
</dbReference>
<feature type="region of interest" description="Disordered" evidence="1">
    <location>
        <begin position="67"/>
        <end position="90"/>
    </location>
</feature>
<keyword evidence="2" id="KW-0614">Plasmid</keyword>
<proteinExistence type="predicted"/>